<proteinExistence type="predicted"/>
<dbReference type="Proteomes" id="UP001176429">
    <property type="component" value="Unassembled WGS sequence"/>
</dbReference>
<evidence type="ECO:0000313" key="2">
    <source>
        <dbReference type="EMBL" id="MDO7873096.1"/>
    </source>
</evidence>
<evidence type="ECO:0000259" key="1">
    <source>
        <dbReference type="PROSITE" id="PS50943"/>
    </source>
</evidence>
<comment type="caution">
    <text evidence="2">The sequence shown here is derived from an EMBL/GenBank/DDBJ whole genome shotgun (WGS) entry which is preliminary data.</text>
</comment>
<sequence length="79" mass="7957">MPRPALPSDTAAAAVRQHFGLSQQELAAWLGLSEASAGHLETGRRGLSPATAEVLAPLLRQLPAPGPAAGPALRLASAA</sequence>
<dbReference type="Pfam" id="PF13560">
    <property type="entry name" value="HTH_31"/>
    <property type="match status" value="1"/>
</dbReference>
<dbReference type="RefSeq" id="WP_305004411.1">
    <property type="nucleotide sequence ID" value="NZ_JAUQSY010000001.1"/>
</dbReference>
<dbReference type="SUPFAM" id="SSF47413">
    <property type="entry name" value="lambda repressor-like DNA-binding domains"/>
    <property type="match status" value="1"/>
</dbReference>
<dbReference type="InterPro" id="IPR010982">
    <property type="entry name" value="Lambda_DNA-bd_dom_sf"/>
</dbReference>
<evidence type="ECO:0000313" key="3">
    <source>
        <dbReference type="Proteomes" id="UP001176429"/>
    </source>
</evidence>
<name>A0ABT9B4A1_9BACT</name>
<dbReference type="InterPro" id="IPR001387">
    <property type="entry name" value="Cro/C1-type_HTH"/>
</dbReference>
<accession>A0ABT9B4A1</accession>
<dbReference type="CDD" id="cd00093">
    <property type="entry name" value="HTH_XRE"/>
    <property type="match status" value="1"/>
</dbReference>
<dbReference type="PROSITE" id="PS50943">
    <property type="entry name" value="HTH_CROC1"/>
    <property type="match status" value="1"/>
</dbReference>
<feature type="non-terminal residue" evidence="2">
    <location>
        <position position="79"/>
    </location>
</feature>
<keyword evidence="3" id="KW-1185">Reference proteome</keyword>
<feature type="domain" description="HTH cro/C1-type" evidence="1">
    <location>
        <begin position="16"/>
        <end position="56"/>
    </location>
</feature>
<dbReference type="EMBL" id="JAUQSY010000001">
    <property type="protein sequence ID" value="MDO7873096.1"/>
    <property type="molecule type" value="Genomic_DNA"/>
</dbReference>
<organism evidence="2 3">
    <name type="scientific">Hymenobacter aranciens</name>
    <dbReference type="NCBI Taxonomy" id="3063996"/>
    <lineage>
        <taxon>Bacteria</taxon>
        <taxon>Pseudomonadati</taxon>
        <taxon>Bacteroidota</taxon>
        <taxon>Cytophagia</taxon>
        <taxon>Cytophagales</taxon>
        <taxon>Hymenobacteraceae</taxon>
        <taxon>Hymenobacter</taxon>
    </lineage>
</organism>
<reference evidence="2" key="1">
    <citation type="submission" date="2023-07" db="EMBL/GenBank/DDBJ databases">
        <authorList>
            <person name="Kim M.K."/>
        </authorList>
    </citation>
    <scope>NUCLEOTIDE SEQUENCE</scope>
    <source>
        <strain evidence="2">ASUV-10-1</strain>
    </source>
</reference>
<protein>
    <submittedName>
        <fullName evidence="2">Helix-turn-helix transcriptional regulator</fullName>
    </submittedName>
</protein>
<gene>
    <name evidence="2" type="ORF">Q5H93_00005</name>
</gene>
<dbReference type="Gene3D" id="1.10.260.40">
    <property type="entry name" value="lambda repressor-like DNA-binding domains"/>
    <property type="match status" value="1"/>
</dbReference>